<name>A0A6N8GIX3_9MICC</name>
<keyword evidence="3" id="KW-1185">Reference proteome</keyword>
<dbReference type="Proteomes" id="UP000436989">
    <property type="component" value="Unassembled WGS sequence"/>
</dbReference>
<feature type="compositionally biased region" description="Basic and acidic residues" evidence="1">
    <location>
        <begin position="170"/>
        <end position="184"/>
    </location>
</feature>
<sequence length="197" mass="20798">MLTRARDRPGGPITRFKGAHRTGELTRNAADCSLRELALLVAVKRTALLVAASAGFRGGRVFPAVFVGAGVGLLGHALIPGIPLGPTLARGVLGVLRVLGPQRRDVGAAEQRPEGALAGAAEGPGGGHRHLEQVLDPVTVPDLPDEPHRGRDRRRWVLLQAQGDGEEEEQLRVRGSLDQREQPGPERGSARRSGSPG</sequence>
<feature type="region of interest" description="Disordered" evidence="1">
    <location>
        <begin position="106"/>
        <end position="131"/>
    </location>
</feature>
<evidence type="ECO:0000313" key="2">
    <source>
        <dbReference type="EMBL" id="MUN62868.1"/>
    </source>
</evidence>
<organism evidence="2 3">
    <name type="scientific">Kocuria sediminis</name>
    <dbReference type="NCBI Taxonomy" id="1038857"/>
    <lineage>
        <taxon>Bacteria</taxon>
        <taxon>Bacillati</taxon>
        <taxon>Actinomycetota</taxon>
        <taxon>Actinomycetes</taxon>
        <taxon>Micrococcales</taxon>
        <taxon>Micrococcaceae</taxon>
        <taxon>Kocuria</taxon>
    </lineage>
</organism>
<reference evidence="2 3" key="1">
    <citation type="submission" date="2019-12" db="EMBL/GenBank/DDBJ databases">
        <authorList>
            <person name="Shi Y."/>
        </authorList>
    </citation>
    <scope>NUCLEOTIDE SEQUENCE [LARGE SCALE GENOMIC DNA]</scope>
    <source>
        <strain evidence="2 3">JCM 17929</strain>
    </source>
</reference>
<feature type="region of interest" description="Disordered" evidence="1">
    <location>
        <begin position="160"/>
        <end position="197"/>
    </location>
</feature>
<protein>
    <submittedName>
        <fullName evidence="2">Uncharacterized protein</fullName>
    </submittedName>
</protein>
<dbReference type="AlphaFoldDB" id="A0A6N8GIX3"/>
<dbReference type="InterPro" id="IPR014743">
    <property type="entry name" value="Cl-channel_core"/>
</dbReference>
<dbReference type="RefSeq" id="WP_156268417.1">
    <property type="nucleotide sequence ID" value="NZ_WOGU01000004.1"/>
</dbReference>
<dbReference type="SUPFAM" id="SSF81340">
    <property type="entry name" value="Clc chloride channel"/>
    <property type="match status" value="1"/>
</dbReference>
<evidence type="ECO:0000313" key="3">
    <source>
        <dbReference type="Proteomes" id="UP000436989"/>
    </source>
</evidence>
<evidence type="ECO:0000256" key="1">
    <source>
        <dbReference type="SAM" id="MobiDB-lite"/>
    </source>
</evidence>
<comment type="caution">
    <text evidence="2">The sequence shown here is derived from an EMBL/GenBank/DDBJ whole genome shotgun (WGS) entry which is preliminary data.</text>
</comment>
<gene>
    <name evidence="2" type="ORF">GMA12_06890</name>
</gene>
<proteinExistence type="predicted"/>
<accession>A0A6N8GIX3</accession>
<dbReference type="EMBL" id="WOGU01000004">
    <property type="protein sequence ID" value="MUN62868.1"/>
    <property type="molecule type" value="Genomic_DNA"/>
</dbReference>